<dbReference type="Pfam" id="PF00175">
    <property type="entry name" value="NAD_binding_1"/>
    <property type="match status" value="1"/>
</dbReference>
<dbReference type="Gene3D" id="3.40.50.80">
    <property type="entry name" value="Nucleotide-binding domain of ferredoxin-NADP reductase (FNR) module"/>
    <property type="match status" value="1"/>
</dbReference>
<dbReference type="CDD" id="cd00207">
    <property type="entry name" value="fer2"/>
    <property type="match status" value="1"/>
</dbReference>
<dbReference type="InterPro" id="IPR050415">
    <property type="entry name" value="MRET"/>
</dbReference>
<evidence type="ECO:0000256" key="7">
    <source>
        <dbReference type="ARBA" id="ARBA00023014"/>
    </source>
</evidence>
<dbReference type="InterPro" id="IPR017927">
    <property type="entry name" value="FAD-bd_FR_type"/>
</dbReference>
<sequence length="388" mass="41729">MRAATDTSRRATRPPVLLLVLRCRIGWERSSGVDARSSGLRRQGCGGWGEVFRSVEAGVPRARRTGDGQDDHERKGGHVTEQSAVETEVVVQERTDLAEGVVGLTLAAADGGALPSWRPGAHVDLLLPDGLERQYSLCGDPADDRTWRLGVLKEGPGSTFVHERLRVGDRLVARGPRNHFALEEAPGYLFLAGGIGITPILPMIAAADAAGADWRLLYGGRRRTAMAFLDDLARYGERVEVRPQDEVGLPDLDAVLSGTEEGTLVYCCGPEPMLAAVEERCLPGALRTERFSPKPVTGPNEAFEVELALSGRTVKVEAGRSILETVEEAGVTVLSSCREGTCGTCETPVLDGVPDHRDSVLTEDERADGGFMMICVSRAQGPRLVLEL</sequence>
<keyword evidence="7" id="KW-0411">Iron-sulfur</keyword>
<keyword evidence="6" id="KW-0408">Iron</keyword>
<dbReference type="SUPFAM" id="SSF52343">
    <property type="entry name" value="Ferredoxin reductase-like, C-terminal NADP-linked domain"/>
    <property type="match status" value="1"/>
</dbReference>
<feature type="domain" description="FAD-binding FR-type" evidence="10">
    <location>
        <begin position="84"/>
        <end position="183"/>
    </location>
</feature>
<dbReference type="SUPFAM" id="SSF63380">
    <property type="entry name" value="Riboflavin synthase domain-like"/>
    <property type="match status" value="1"/>
</dbReference>
<dbReference type="InterPro" id="IPR039261">
    <property type="entry name" value="FNR_nucleotide-bd"/>
</dbReference>
<comment type="caution">
    <text evidence="11">The sequence shown here is derived from an EMBL/GenBank/DDBJ whole genome shotgun (WGS) entry which is preliminary data.</text>
</comment>
<organism evidence="11 12">
    <name type="scientific">Actinomadura violacea</name>
    <dbReference type="NCBI Taxonomy" id="2819934"/>
    <lineage>
        <taxon>Bacteria</taxon>
        <taxon>Bacillati</taxon>
        <taxon>Actinomycetota</taxon>
        <taxon>Actinomycetes</taxon>
        <taxon>Streptosporangiales</taxon>
        <taxon>Thermomonosporaceae</taxon>
        <taxon>Actinomadura</taxon>
    </lineage>
</organism>
<evidence type="ECO:0000256" key="5">
    <source>
        <dbReference type="ARBA" id="ARBA00023002"/>
    </source>
</evidence>
<gene>
    <name evidence="11" type="ORF">J4709_09180</name>
</gene>
<evidence type="ECO:0000256" key="4">
    <source>
        <dbReference type="ARBA" id="ARBA00022723"/>
    </source>
</evidence>
<evidence type="ECO:0000256" key="1">
    <source>
        <dbReference type="ARBA" id="ARBA00001974"/>
    </source>
</evidence>
<dbReference type="PROSITE" id="PS51085">
    <property type="entry name" value="2FE2S_FER_2"/>
    <property type="match status" value="1"/>
</dbReference>
<feature type="compositionally biased region" description="Basic and acidic residues" evidence="8">
    <location>
        <begin position="64"/>
        <end position="78"/>
    </location>
</feature>
<feature type="region of interest" description="Disordered" evidence="8">
    <location>
        <begin position="59"/>
        <end position="80"/>
    </location>
</feature>
<evidence type="ECO:0000256" key="8">
    <source>
        <dbReference type="SAM" id="MobiDB-lite"/>
    </source>
</evidence>
<dbReference type="InterPro" id="IPR001433">
    <property type="entry name" value="OxRdtase_FAD/NAD-bd"/>
</dbReference>
<protein>
    <submittedName>
        <fullName evidence="11">Oxidoreductase</fullName>
    </submittedName>
</protein>
<keyword evidence="5" id="KW-0560">Oxidoreductase</keyword>
<keyword evidence="3" id="KW-0001">2Fe-2S</keyword>
<proteinExistence type="predicted"/>
<evidence type="ECO:0000313" key="11">
    <source>
        <dbReference type="EMBL" id="MBO2457746.1"/>
    </source>
</evidence>
<accession>A0ABS3RMA5</accession>
<evidence type="ECO:0000259" key="9">
    <source>
        <dbReference type="PROSITE" id="PS51085"/>
    </source>
</evidence>
<dbReference type="InterPro" id="IPR012675">
    <property type="entry name" value="Beta-grasp_dom_sf"/>
</dbReference>
<dbReference type="PROSITE" id="PS51384">
    <property type="entry name" value="FAD_FR"/>
    <property type="match status" value="1"/>
</dbReference>
<dbReference type="Proteomes" id="UP000680206">
    <property type="component" value="Unassembled WGS sequence"/>
</dbReference>
<dbReference type="Gene3D" id="2.40.30.10">
    <property type="entry name" value="Translation factors"/>
    <property type="match status" value="1"/>
</dbReference>
<evidence type="ECO:0000256" key="6">
    <source>
        <dbReference type="ARBA" id="ARBA00023004"/>
    </source>
</evidence>
<keyword evidence="12" id="KW-1185">Reference proteome</keyword>
<dbReference type="PANTHER" id="PTHR47354">
    <property type="entry name" value="NADH OXIDOREDUCTASE HCR"/>
    <property type="match status" value="1"/>
</dbReference>
<comment type="cofactor">
    <cofactor evidence="1">
        <name>FAD</name>
        <dbReference type="ChEBI" id="CHEBI:57692"/>
    </cofactor>
</comment>
<dbReference type="Pfam" id="PF00111">
    <property type="entry name" value="Fer2"/>
    <property type="match status" value="1"/>
</dbReference>
<dbReference type="PRINTS" id="PR00409">
    <property type="entry name" value="PHDIOXRDTASE"/>
</dbReference>
<dbReference type="Gene3D" id="3.10.20.30">
    <property type="match status" value="1"/>
</dbReference>
<evidence type="ECO:0000256" key="2">
    <source>
        <dbReference type="ARBA" id="ARBA00022630"/>
    </source>
</evidence>
<evidence type="ECO:0000259" key="10">
    <source>
        <dbReference type="PROSITE" id="PS51384"/>
    </source>
</evidence>
<reference evidence="11 12" key="1">
    <citation type="submission" date="2021-03" db="EMBL/GenBank/DDBJ databases">
        <title>Actinomadura violae sp. nov., isolated from lichen in Thailand.</title>
        <authorList>
            <person name="Kanchanasin P."/>
            <person name="Saeng-In P."/>
            <person name="Phongsopitanun W."/>
            <person name="Yuki M."/>
            <person name="Kudo T."/>
            <person name="Ohkuma M."/>
            <person name="Tanasupawat S."/>
        </authorList>
    </citation>
    <scope>NUCLEOTIDE SEQUENCE [LARGE SCALE GENOMIC DNA]</scope>
    <source>
        <strain evidence="11 12">LCR2-06</strain>
    </source>
</reference>
<dbReference type="InterPro" id="IPR001041">
    <property type="entry name" value="2Fe-2S_ferredoxin-type"/>
</dbReference>
<evidence type="ECO:0000256" key="3">
    <source>
        <dbReference type="ARBA" id="ARBA00022714"/>
    </source>
</evidence>
<dbReference type="EMBL" id="JAGEPF010000005">
    <property type="protein sequence ID" value="MBO2457746.1"/>
    <property type="molecule type" value="Genomic_DNA"/>
</dbReference>
<feature type="domain" description="2Fe-2S ferredoxin-type" evidence="9">
    <location>
        <begin position="303"/>
        <end position="388"/>
    </location>
</feature>
<dbReference type="SUPFAM" id="SSF54292">
    <property type="entry name" value="2Fe-2S ferredoxin-like"/>
    <property type="match status" value="1"/>
</dbReference>
<dbReference type="InterPro" id="IPR006058">
    <property type="entry name" value="2Fe2S_fd_BS"/>
</dbReference>
<keyword evidence="4" id="KW-0479">Metal-binding</keyword>
<name>A0ABS3RMA5_9ACTN</name>
<keyword evidence="2" id="KW-0285">Flavoprotein</keyword>
<dbReference type="InterPro" id="IPR036010">
    <property type="entry name" value="2Fe-2S_ferredoxin-like_sf"/>
</dbReference>
<dbReference type="InterPro" id="IPR017938">
    <property type="entry name" value="Riboflavin_synthase-like_b-brl"/>
</dbReference>
<dbReference type="CDD" id="cd06185">
    <property type="entry name" value="PDR_like"/>
    <property type="match status" value="1"/>
</dbReference>
<dbReference type="PANTHER" id="PTHR47354:SF1">
    <property type="entry name" value="CARNITINE MONOOXYGENASE REDUCTASE SUBUNIT"/>
    <property type="match status" value="1"/>
</dbReference>
<evidence type="ECO:0000313" key="12">
    <source>
        <dbReference type="Proteomes" id="UP000680206"/>
    </source>
</evidence>
<dbReference type="PROSITE" id="PS00197">
    <property type="entry name" value="2FE2S_FER_1"/>
    <property type="match status" value="1"/>
</dbReference>